<evidence type="ECO:0000256" key="1">
    <source>
        <dbReference type="SAM" id="MobiDB-lite"/>
    </source>
</evidence>
<dbReference type="OrthoDB" id="5562676at2759"/>
<keyword evidence="3" id="KW-1185">Reference proteome</keyword>
<dbReference type="GO" id="GO:1902600">
    <property type="term" value="P:proton transmembrane transport"/>
    <property type="evidence" value="ECO:0007669"/>
    <property type="project" value="TreeGrafter"/>
</dbReference>
<dbReference type="GO" id="GO:0005743">
    <property type="term" value="C:mitochondrial inner membrane"/>
    <property type="evidence" value="ECO:0007669"/>
    <property type="project" value="TreeGrafter"/>
</dbReference>
<dbReference type="EMBL" id="KL142369">
    <property type="protein sequence ID" value="KDR83089.1"/>
    <property type="molecule type" value="Genomic_DNA"/>
</dbReference>
<sequence length="303" mass="33800">MRIIAIPLTWPSTRVLQTGSANLHRLTYYQFQISPERPKKPPSSSAASTGEFGRGIGSVEQEKKRKQWLPEEGLVNSATQKAADIWAGFGEAKGGWKLKTYQFGGKLMDRVDFEELALKSIVPSLGFSITHLKGTPALDAPEKTQSTTISLIYPPSLLSGSTALADLRAHVKHRIPLHRMGFYSWAALTPFTFPLKIIPIIPNLPFFFCAWRLWSHYRAYQAAEYLESLLNHDLIVPQPSEALDQVYKTYQLSPHADPHHTLLTRDAMPSILSIFQLGSDSTAAADLYRAVEQARVRVATGRS</sequence>
<dbReference type="GO" id="GO:0006813">
    <property type="term" value="P:potassium ion transport"/>
    <property type="evidence" value="ECO:0007669"/>
    <property type="project" value="TreeGrafter"/>
</dbReference>
<organism evidence="2 3">
    <name type="scientific">Galerina marginata (strain CBS 339.88)</name>
    <dbReference type="NCBI Taxonomy" id="685588"/>
    <lineage>
        <taxon>Eukaryota</taxon>
        <taxon>Fungi</taxon>
        <taxon>Dikarya</taxon>
        <taxon>Basidiomycota</taxon>
        <taxon>Agaricomycotina</taxon>
        <taxon>Agaricomycetes</taxon>
        <taxon>Agaricomycetidae</taxon>
        <taxon>Agaricales</taxon>
        <taxon>Agaricineae</taxon>
        <taxon>Strophariaceae</taxon>
        <taxon>Galerina</taxon>
    </lineage>
</organism>
<evidence type="ECO:0000313" key="2">
    <source>
        <dbReference type="EMBL" id="KDR83089.1"/>
    </source>
</evidence>
<evidence type="ECO:0008006" key="4">
    <source>
        <dbReference type="Google" id="ProtNLM"/>
    </source>
</evidence>
<dbReference type="InterPro" id="IPR018786">
    <property type="entry name" value="Mit_KHE1"/>
</dbReference>
<reference evidence="3" key="1">
    <citation type="journal article" date="2014" name="Proc. Natl. Acad. Sci. U.S.A.">
        <title>Extensive sampling of basidiomycete genomes demonstrates inadequacy of the white-rot/brown-rot paradigm for wood decay fungi.</title>
        <authorList>
            <person name="Riley R."/>
            <person name="Salamov A.A."/>
            <person name="Brown D.W."/>
            <person name="Nagy L.G."/>
            <person name="Floudas D."/>
            <person name="Held B.W."/>
            <person name="Levasseur A."/>
            <person name="Lombard V."/>
            <person name="Morin E."/>
            <person name="Otillar R."/>
            <person name="Lindquist E.A."/>
            <person name="Sun H."/>
            <person name="LaButti K.M."/>
            <person name="Schmutz J."/>
            <person name="Jabbour D."/>
            <person name="Luo H."/>
            <person name="Baker S.E."/>
            <person name="Pisabarro A.G."/>
            <person name="Walton J.D."/>
            <person name="Blanchette R.A."/>
            <person name="Henrissat B."/>
            <person name="Martin F."/>
            <person name="Cullen D."/>
            <person name="Hibbett D.S."/>
            <person name="Grigoriev I.V."/>
        </authorList>
    </citation>
    <scope>NUCLEOTIDE SEQUENCE [LARGE SCALE GENOMIC DNA]</scope>
    <source>
        <strain evidence="3">CBS 339.88</strain>
    </source>
</reference>
<protein>
    <recommendedName>
        <fullName evidence="4">Mitochondrial K+-H+ exchange-related-domain-containing protein</fullName>
    </recommendedName>
</protein>
<dbReference type="PANTHER" id="PTHR28062">
    <property type="entry name" value="K+-H+ EXCHANGE-LIKE PROTEIN"/>
    <property type="match status" value="1"/>
</dbReference>
<dbReference type="Pfam" id="PF10173">
    <property type="entry name" value="Mit_KHE1"/>
    <property type="match status" value="1"/>
</dbReference>
<dbReference type="HOGENOM" id="CLU_043838_1_0_1"/>
<dbReference type="AlphaFoldDB" id="A0A067TT54"/>
<accession>A0A067TT54</accession>
<proteinExistence type="predicted"/>
<dbReference type="Proteomes" id="UP000027222">
    <property type="component" value="Unassembled WGS sequence"/>
</dbReference>
<dbReference type="STRING" id="685588.A0A067TT54"/>
<feature type="region of interest" description="Disordered" evidence="1">
    <location>
        <begin position="34"/>
        <end position="63"/>
    </location>
</feature>
<evidence type="ECO:0000313" key="3">
    <source>
        <dbReference type="Proteomes" id="UP000027222"/>
    </source>
</evidence>
<name>A0A067TT54_GALM3</name>
<dbReference type="PANTHER" id="PTHR28062:SF1">
    <property type="entry name" value="TRANSMEMBRANE PROTEIN"/>
    <property type="match status" value="1"/>
</dbReference>
<gene>
    <name evidence="2" type="ORF">GALMADRAFT_238906</name>
</gene>